<dbReference type="GO" id="GO:0035999">
    <property type="term" value="P:tetrahydrofolate interconversion"/>
    <property type="evidence" value="ECO:0007669"/>
    <property type="project" value="TreeGrafter"/>
</dbReference>
<feature type="binding site" evidence="6">
    <location>
        <begin position="167"/>
        <end position="175"/>
    </location>
    <ligand>
        <name>ATP</name>
        <dbReference type="ChEBI" id="CHEBI:30616"/>
    </ligand>
</feature>
<dbReference type="FunFam" id="3.40.50.10420:FF:000007">
    <property type="entry name" value="5-formyltetrahydrofolate cyclo-ligase"/>
    <property type="match status" value="1"/>
</dbReference>
<dbReference type="eggNOG" id="KOG3093">
    <property type="taxonomic scope" value="Eukaryota"/>
</dbReference>
<dbReference type="KEGG" id="glz:GLAREA_12602"/>
<dbReference type="InterPro" id="IPR024185">
    <property type="entry name" value="FTHF_cligase-like_sf"/>
</dbReference>
<dbReference type="EMBL" id="KE145362">
    <property type="protein sequence ID" value="EPE31299.1"/>
    <property type="molecule type" value="Genomic_DNA"/>
</dbReference>
<dbReference type="Proteomes" id="UP000016922">
    <property type="component" value="Unassembled WGS sequence"/>
</dbReference>
<proteinExistence type="inferred from homology"/>
<sequence length="248" mass="27239">MASTTALKAAKKELRTIMKQKLRDLAQDSVNSQSSNLFKSITNFKPYQNAKRIGIYLSMPSGEVQTDSIVRHALESGKQVFVPFIHKSSSSSPDTPKSVMDMVDIRSLRDYESLERDSWGIPTIDSETVKEREHILETSAGASGQLDMILMPGVAFELDSQTNFVKRLGHGKGFYDYFLHRYLEGRGTSAKELSLGPGTDALLYGLALEEQLLQPDTQLSVPTGEHDHLLHGLLVGNGAVIGDPAESS</sequence>
<name>S3D2E5_GLAL2</name>
<dbReference type="EC" id="6.3.3.2" evidence="5"/>
<evidence type="ECO:0000256" key="5">
    <source>
        <dbReference type="ARBA" id="ARBA00038966"/>
    </source>
</evidence>
<keyword evidence="3 6" id="KW-0067">ATP-binding</keyword>
<dbReference type="OrthoDB" id="2015992at2759"/>
<dbReference type="GO" id="GO:0030272">
    <property type="term" value="F:5-formyltetrahydrofolate cyclo-ligase activity"/>
    <property type="evidence" value="ECO:0007669"/>
    <property type="project" value="UniProtKB-EC"/>
</dbReference>
<dbReference type="PANTHER" id="PTHR23407">
    <property type="entry name" value="ATPASE INHIBITOR/5-FORMYLTETRAHYDROFOLATE CYCLO-LIGASE"/>
    <property type="match status" value="1"/>
</dbReference>
<keyword evidence="7" id="KW-0808">Transferase</keyword>
<dbReference type="HOGENOM" id="CLU_066245_2_1_1"/>
<dbReference type="OMA" id="DKWGIPT"/>
<feature type="binding site" evidence="6">
    <location>
        <position position="57"/>
    </location>
    <ligand>
        <name>substrate</name>
    </ligand>
</feature>
<feature type="binding site" evidence="6">
    <location>
        <begin position="11"/>
        <end position="15"/>
    </location>
    <ligand>
        <name>ATP</name>
        <dbReference type="ChEBI" id="CHEBI:30616"/>
    </ligand>
</feature>
<dbReference type="InterPro" id="IPR002698">
    <property type="entry name" value="FTHF_cligase"/>
</dbReference>
<dbReference type="PANTHER" id="PTHR23407:SF1">
    <property type="entry name" value="5-FORMYLTETRAHYDROFOLATE CYCLO-LIGASE"/>
    <property type="match status" value="1"/>
</dbReference>
<dbReference type="SUPFAM" id="SSF100950">
    <property type="entry name" value="NagB/RpiA/CoA transferase-like"/>
    <property type="match status" value="1"/>
</dbReference>
<accession>S3D2E5</accession>
<dbReference type="GeneID" id="19471642"/>
<feature type="binding site" evidence="6">
    <location>
        <position position="63"/>
    </location>
    <ligand>
        <name>substrate</name>
    </ligand>
</feature>
<organism evidence="7 8">
    <name type="scientific">Glarea lozoyensis (strain ATCC 20868 / MF5171)</name>
    <dbReference type="NCBI Taxonomy" id="1116229"/>
    <lineage>
        <taxon>Eukaryota</taxon>
        <taxon>Fungi</taxon>
        <taxon>Dikarya</taxon>
        <taxon>Ascomycota</taxon>
        <taxon>Pezizomycotina</taxon>
        <taxon>Leotiomycetes</taxon>
        <taxon>Helotiales</taxon>
        <taxon>Helotiaceae</taxon>
        <taxon>Glarea</taxon>
    </lineage>
</organism>
<evidence type="ECO:0000256" key="3">
    <source>
        <dbReference type="ARBA" id="ARBA00022840"/>
    </source>
</evidence>
<keyword evidence="8" id="KW-1185">Reference proteome</keyword>
<dbReference type="AlphaFoldDB" id="S3D2E5"/>
<keyword evidence="2 6" id="KW-0547">Nucleotide-binding</keyword>
<dbReference type="STRING" id="1116229.S3D2E5"/>
<reference evidence="7 8" key="1">
    <citation type="journal article" date="2013" name="BMC Genomics">
        <title>Genomics-driven discovery of the pneumocandin biosynthetic gene cluster in the fungus Glarea lozoyensis.</title>
        <authorList>
            <person name="Chen L."/>
            <person name="Yue Q."/>
            <person name="Zhang X."/>
            <person name="Xiang M."/>
            <person name="Wang C."/>
            <person name="Li S."/>
            <person name="Che Y."/>
            <person name="Ortiz-Lopez F.J."/>
            <person name="Bills G.F."/>
            <person name="Liu X."/>
            <person name="An Z."/>
        </authorList>
    </citation>
    <scope>NUCLEOTIDE SEQUENCE [LARGE SCALE GENOMIC DNA]</scope>
    <source>
        <strain evidence="8">ATCC 20868 / MF5171</strain>
    </source>
</reference>
<dbReference type="GO" id="GO:0009396">
    <property type="term" value="P:folic acid-containing compound biosynthetic process"/>
    <property type="evidence" value="ECO:0007669"/>
    <property type="project" value="TreeGrafter"/>
</dbReference>
<dbReference type="InterPro" id="IPR037171">
    <property type="entry name" value="NagB/RpiA_transferase-like"/>
</dbReference>
<evidence type="ECO:0000256" key="4">
    <source>
        <dbReference type="ARBA" id="ARBA00036539"/>
    </source>
</evidence>
<dbReference type="GO" id="GO:0016740">
    <property type="term" value="F:transferase activity"/>
    <property type="evidence" value="ECO:0007669"/>
    <property type="project" value="UniProtKB-KW"/>
</dbReference>
<dbReference type="GO" id="GO:0005739">
    <property type="term" value="C:mitochondrion"/>
    <property type="evidence" value="ECO:0007669"/>
    <property type="project" value="TreeGrafter"/>
</dbReference>
<comment type="similarity">
    <text evidence="1">Belongs to the 5-formyltetrahydrofolate cyclo-ligase family.</text>
</comment>
<gene>
    <name evidence="7" type="ORF">GLAREA_12602</name>
</gene>
<evidence type="ECO:0000313" key="7">
    <source>
        <dbReference type="EMBL" id="EPE31299.1"/>
    </source>
</evidence>
<dbReference type="PIRSF" id="PIRSF006806">
    <property type="entry name" value="FTHF_cligase"/>
    <property type="match status" value="1"/>
</dbReference>
<dbReference type="RefSeq" id="XP_008081574.1">
    <property type="nucleotide sequence ID" value="XM_008083383.1"/>
</dbReference>
<comment type="catalytic activity">
    <reaction evidence="4">
        <text>(6S)-5-formyl-5,6,7,8-tetrahydrofolate + ATP = (6R)-5,10-methenyltetrahydrofolate + ADP + phosphate</text>
        <dbReference type="Rhea" id="RHEA:10488"/>
        <dbReference type="ChEBI" id="CHEBI:30616"/>
        <dbReference type="ChEBI" id="CHEBI:43474"/>
        <dbReference type="ChEBI" id="CHEBI:57455"/>
        <dbReference type="ChEBI" id="CHEBI:57457"/>
        <dbReference type="ChEBI" id="CHEBI:456216"/>
        <dbReference type="EC" id="6.3.3.2"/>
    </reaction>
</comment>
<evidence type="ECO:0000256" key="1">
    <source>
        <dbReference type="ARBA" id="ARBA00010638"/>
    </source>
</evidence>
<evidence type="ECO:0000256" key="2">
    <source>
        <dbReference type="ARBA" id="ARBA00022741"/>
    </source>
</evidence>
<dbReference type="GO" id="GO:0005524">
    <property type="term" value="F:ATP binding"/>
    <property type="evidence" value="ECO:0007669"/>
    <property type="project" value="UniProtKB-KW"/>
</dbReference>
<protein>
    <recommendedName>
        <fullName evidence="5">5-formyltetrahydrofolate cyclo-ligase</fullName>
        <ecNumber evidence="5">6.3.3.2</ecNumber>
    </recommendedName>
</protein>
<dbReference type="Pfam" id="PF01812">
    <property type="entry name" value="5-FTHF_cyc-lig"/>
    <property type="match status" value="1"/>
</dbReference>
<evidence type="ECO:0000313" key="8">
    <source>
        <dbReference type="Proteomes" id="UP000016922"/>
    </source>
</evidence>
<evidence type="ECO:0000256" key="6">
    <source>
        <dbReference type="PIRSR" id="PIRSR006806-1"/>
    </source>
</evidence>
<dbReference type="Gene3D" id="3.40.50.10420">
    <property type="entry name" value="NagB/RpiA/CoA transferase-like"/>
    <property type="match status" value="1"/>
</dbReference>